<dbReference type="InterPro" id="IPR014729">
    <property type="entry name" value="Rossmann-like_a/b/a_fold"/>
</dbReference>
<dbReference type="Gene3D" id="3.40.50.620">
    <property type="entry name" value="HUPs"/>
    <property type="match status" value="1"/>
</dbReference>
<dbReference type="EC" id="1.8.4.8" evidence="2"/>
<evidence type="ECO:0000313" key="2">
    <source>
        <dbReference type="EMBL" id="MBB6215082.1"/>
    </source>
</evidence>
<reference evidence="2 3" key="1">
    <citation type="submission" date="2020-08" db="EMBL/GenBank/DDBJ databases">
        <title>Genomic Encyclopedia of Type Strains, Phase IV (KMG-IV): sequencing the most valuable type-strain genomes for metagenomic binning, comparative biology and taxonomic classification.</title>
        <authorList>
            <person name="Goeker M."/>
        </authorList>
    </citation>
    <scope>NUCLEOTIDE SEQUENCE [LARGE SCALE GENOMIC DNA]</scope>
    <source>
        <strain evidence="2 3">DSM 103526</strain>
    </source>
</reference>
<protein>
    <submittedName>
        <fullName evidence="2">Phosphoadenosine phosphosulfate reductase</fullName>
        <ecNumber evidence="2">1.8.4.8</ecNumber>
    </submittedName>
</protein>
<dbReference type="SUPFAM" id="SSF52402">
    <property type="entry name" value="Adenine nucleotide alpha hydrolases-like"/>
    <property type="match status" value="1"/>
</dbReference>
<dbReference type="EMBL" id="JACHEN010000005">
    <property type="protein sequence ID" value="MBB6215082.1"/>
    <property type="molecule type" value="Genomic_DNA"/>
</dbReference>
<keyword evidence="3" id="KW-1185">Reference proteome</keyword>
<dbReference type="GO" id="GO:0004604">
    <property type="term" value="F:phosphoadenylyl-sulfate reductase (thioredoxin) activity"/>
    <property type="evidence" value="ECO:0007669"/>
    <property type="project" value="UniProtKB-EC"/>
</dbReference>
<proteinExistence type="predicted"/>
<dbReference type="InterPro" id="IPR017896">
    <property type="entry name" value="4Fe4S_Fe-S-bd"/>
</dbReference>
<sequence>MNGLYWCKKEGIPVPSDKCDKCAICTIADYVTCGIYWCYNCNVPIIRSTTEFKLEDSSCPICGEKIKYVASDARIVFPEERLLVELLINEPFKFIDGFLINASGNRYIFNGKSQEIKISEVVQSDPERIIENYNRLKELNNDTTFTNNIEKFIAANRDRYNTIVDEADNFIEKMLTGYTLDSIFVSFSGGKDSTVVSHLVRKKMREEKILHIFGDTKLEMPLTYDYVGRFRDDNPSTPLLTAKNNEKEFYDMCDIVGPPARLISWCCTVFKTSPINDLINIFFNDRDILTFYGIRRNESASRSKYERDYESPKISKQKVVTPIYDWFDIDIWLYILTEKIDFNDAYRLGYARVGCWCCPNNSIWSEFMSKVYMPEQYQTWRNYLINFAKKVGKKDAAEYVDSGNWRKRQGGNGLEASKKIRIHSEPCTLEENAIKYELQRSITEDIYEVFKPFGRISKNMGRKLLNEVIVIDNATDEPIMSIQGKFNQNSLKVVVLKTDNFRLTKQKIDSQITKYQMCIGCKGCEGVCKFDAIKVSGNKYVVDEEKCVNCKLCISHFDGGCYMRKVLITRQVIEK</sequence>
<dbReference type="PROSITE" id="PS51379">
    <property type="entry name" value="4FE4S_FER_2"/>
    <property type="match status" value="1"/>
</dbReference>
<comment type="caution">
    <text evidence="2">The sequence shown here is derived from an EMBL/GenBank/DDBJ whole genome shotgun (WGS) entry which is preliminary data.</text>
</comment>
<name>A0A841KVZ1_9FIRM</name>
<dbReference type="InterPro" id="IPR002500">
    <property type="entry name" value="PAPS_reduct_dom"/>
</dbReference>
<dbReference type="InterPro" id="IPR050128">
    <property type="entry name" value="Sulfate_adenylyltrnsfr_sub2"/>
</dbReference>
<dbReference type="Gene3D" id="3.30.70.20">
    <property type="match status" value="1"/>
</dbReference>
<organism evidence="2 3">
    <name type="scientific">Anaerosolibacter carboniphilus</name>
    <dbReference type="NCBI Taxonomy" id="1417629"/>
    <lineage>
        <taxon>Bacteria</taxon>
        <taxon>Bacillati</taxon>
        <taxon>Bacillota</taxon>
        <taxon>Clostridia</taxon>
        <taxon>Peptostreptococcales</taxon>
        <taxon>Thermotaleaceae</taxon>
        <taxon>Anaerosolibacter</taxon>
    </lineage>
</organism>
<dbReference type="RefSeq" id="WP_184309054.1">
    <property type="nucleotide sequence ID" value="NZ_JACHEN010000005.1"/>
</dbReference>
<evidence type="ECO:0000259" key="1">
    <source>
        <dbReference type="PROSITE" id="PS51379"/>
    </source>
</evidence>
<dbReference type="AlphaFoldDB" id="A0A841KVZ1"/>
<dbReference type="Pfam" id="PF01507">
    <property type="entry name" value="PAPS_reduct"/>
    <property type="match status" value="1"/>
</dbReference>
<dbReference type="SUPFAM" id="SSF54862">
    <property type="entry name" value="4Fe-4S ferredoxins"/>
    <property type="match status" value="1"/>
</dbReference>
<keyword evidence="2" id="KW-0560">Oxidoreductase</keyword>
<dbReference type="PANTHER" id="PTHR43196">
    <property type="entry name" value="SULFATE ADENYLYLTRANSFERASE SUBUNIT 2"/>
    <property type="match status" value="1"/>
</dbReference>
<gene>
    <name evidence="2" type="ORF">HNQ80_001171</name>
</gene>
<feature type="domain" description="4Fe-4S ferredoxin-type" evidence="1">
    <location>
        <begin position="509"/>
        <end position="538"/>
    </location>
</feature>
<dbReference type="PANTHER" id="PTHR43196:SF2">
    <property type="entry name" value="PHOSPHOADENOSINE PHOSPHOSULFATE REDUCTASE"/>
    <property type="match status" value="1"/>
</dbReference>
<dbReference type="Proteomes" id="UP000579281">
    <property type="component" value="Unassembled WGS sequence"/>
</dbReference>
<accession>A0A841KVZ1</accession>
<evidence type="ECO:0000313" key="3">
    <source>
        <dbReference type="Proteomes" id="UP000579281"/>
    </source>
</evidence>